<sequence length="128" mass="12940">MLAMTMILGGTAAAGAAERTITAEALAERLQGAQPPTVLDVRGADEYAAGHLPGAVLIPHDQVPGRLAELGPAREIVLYCRSGRRARLAGEALEGAGFEVVYLDGDYPGWAAGGRAVATGAAAGSGQD</sequence>
<gene>
    <name evidence="2" type="ORF">I596_965</name>
</gene>
<organism evidence="2 3">
    <name type="scientific">Dokdonella koreensis DS-123</name>
    <dbReference type="NCBI Taxonomy" id="1300342"/>
    <lineage>
        <taxon>Bacteria</taxon>
        <taxon>Pseudomonadati</taxon>
        <taxon>Pseudomonadota</taxon>
        <taxon>Gammaproteobacteria</taxon>
        <taxon>Lysobacterales</taxon>
        <taxon>Rhodanobacteraceae</taxon>
        <taxon>Dokdonella</taxon>
    </lineage>
</organism>
<dbReference type="Pfam" id="PF00581">
    <property type="entry name" value="Rhodanese"/>
    <property type="match status" value="1"/>
</dbReference>
<feature type="domain" description="Rhodanese" evidence="1">
    <location>
        <begin position="32"/>
        <end position="119"/>
    </location>
</feature>
<dbReference type="PROSITE" id="PS00380">
    <property type="entry name" value="RHODANESE_1"/>
    <property type="match status" value="1"/>
</dbReference>
<dbReference type="EMBL" id="CP015249">
    <property type="protein sequence ID" value="ANB16995.1"/>
    <property type="molecule type" value="Genomic_DNA"/>
</dbReference>
<dbReference type="AlphaFoldDB" id="A0A160DRZ3"/>
<reference evidence="2 3" key="1">
    <citation type="submission" date="2016-04" db="EMBL/GenBank/DDBJ databases">
        <title>Complete genome sequence of Dokdonella koreensis DS-123T.</title>
        <authorList>
            <person name="Kim J.F."/>
            <person name="Lee H."/>
            <person name="Kwak M.-J."/>
        </authorList>
    </citation>
    <scope>NUCLEOTIDE SEQUENCE [LARGE SCALE GENOMIC DNA]</scope>
    <source>
        <strain evidence="2 3">DS-123</strain>
    </source>
</reference>
<keyword evidence="3" id="KW-1185">Reference proteome</keyword>
<dbReference type="InterPro" id="IPR036873">
    <property type="entry name" value="Rhodanese-like_dom_sf"/>
</dbReference>
<dbReference type="PANTHER" id="PTHR44086">
    <property type="entry name" value="THIOSULFATE SULFURTRANSFERASE RDL2, MITOCHONDRIAL-RELATED"/>
    <property type="match status" value="1"/>
</dbReference>
<dbReference type="Gene3D" id="3.40.250.10">
    <property type="entry name" value="Rhodanese-like domain"/>
    <property type="match status" value="1"/>
</dbReference>
<proteinExistence type="predicted"/>
<dbReference type="CDD" id="cd00158">
    <property type="entry name" value="RHOD"/>
    <property type="match status" value="1"/>
</dbReference>
<evidence type="ECO:0000259" key="1">
    <source>
        <dbReference type="PROSITE" id="PS50206"/>
    </source>
</evidence>
<dbReference type="PROSITE" id="PS50206">
    <property type="entry name" value="RHODANESE_3"/>
    <property type="match status" value="1"/>
</dbReference>
<dbReference type="SUPFAM" id="SSF52821">
    <property type="entry name" value="Rhodanese/Cell cycle control phosphatase"/>
    <property type="match status" value="1"/>
</dbReference>
<evidence type="ECO:0000313" key="3">
    <source>
        <dbReference type="Proteomes" id="UP000076830"/>
    </source>
</evidence>
<keyword evidence="2" id="KW-0808">Transferase</keyword>
<accession>A0A160DRZ3</accession>
<dbReference type="SMART" id="SM00450">
    <property type="entry name" value="RHOD"/>
    <property type="match status" value="1"/>
</dbReference>
<dbReference type="Proteomes" id="UP000076830">
    <property type="component" value="Chromosome"/>
</dbReference>
<dbReference type="PANTHER" id="PTHR44086:SF10">
    <property type="entry name" value="THIOSULFATE SULFURTRANSFERASE_RHODANESE-LIKE DOMAIN-CONTAINING PROTEIN 3"/>
    <property type="match status" value="1"/>
</dbReference>
<dbReference type="GO" id="GO:0016779">
    <property type="term" value="F:nucleotidyltransferase activity"/>
    <property type="evidence" value="ECO:0007669"/>
    <property type="project" value="UniProtKB-KW"/>
</dbReference>
<name>A0A160DRZ3_9GAMM</name>
<dbReference type="InterPro" id="IPR001307">
    <property type="entry name" value="Thiosulphate_STrfase_CS"/>
</dbReference>
<keyword evidence="2" id="KW-0548">Nucleotidyltransferase</keyword>
<dbReference type="GO" id="GO:0004792">
    <property type="term" value="F:thiosulfate-cyanide sulfurtransferase activity"/>
    <property type="evidence" value="ECO:0007669"/>
    <property type="project" value="InterPro"/>
</dbReference>
<dbReference type="STRING" id="1300342.I596_965"/>
<protein>
    <submittedName>
        <fullName evidence="2">Sulfur carrier protein adenylyltransferase ThiF</fullName>
    </submittedName>
</protein>
<dbReference type="InterPro" id="IPR001763">
    <property type="entry name" value="Rhodanese-like_dom"/>
</dbReference>
<dbReference type="KEGG" id="dko:I596_965"/>
<evidence type="ECO:0000313" key="2">
    <source>
        <dbReference type="EMBL" id="ANB16995.1"/>
    </source>
</evidence>